<evidence type="ECO:0000313" key="2">
    <source>
        <dbReference type="Proteomes" id="UP000000600"/>
    </source>
</evidence>
<gene>
    <name evidence="1" type="ORF">GSPATT00031392001</name>
</gene>
<keyword evidence="2" id="KW-1185">Reference proteome</keyword>
<sequence>MSNMTSNCFFFFFAKKSMFKTKTKYAQKNKLLPHNPHQTFIIIRLLSGQIGQIMLIQSQHFVKTHYVQPNLKLQSNCLIDRCLCIIHSKGYLIVQSLHFLVSMLDYMSISIFCIQKGVIKISIILSRSMRCQILGSFAASVQVCKDHHSPKLLQLCNQPNLNQRHRQYFKNQTIYILVEYISQIFSLKNFLIIVYFVTNYSIKFINTPFQNLSPYLIKRATLQYIFVLFSIYKSVLFEPNHYPLVRLFTKQYISLMHFQILDEISEKITAYKFNFPNLKDIKKQIFNLR</sequence>
<organism evidence="1 2">
    <name type="scientific">Paramecium tetraurelia</name>
    <dbReference type="NCBI Taxonomy" id="5888"/>
    <lineage>
        <taxon>Eukaryota</taxon>
        <taxon>Sar</taxon>
        <taxon>Alveolata</taxon>
        <taxon>Ciliophora</taxon>
        <taxon>Intramacronucleata</taxon>
        <taxon>Oligohymenophorea</taxon>
        <taxon>Peniculida</taxon>
        <taxon>Parameciidae</taxon>
        <taxon>Paramecium</taxon>
    </lineage>
</organism>
<evidence type="ECO:0008006" key="3">
    <source>
        <dbReference type="Google" id="ProtNLM"/>
    </source>
</evidence>
<name>A0BRJ4_PARTE</name>
<dbReference type="RefSeq" id="XP_001428559.1">
    <property type="nucleotide sequence ID" value="XM_001428522.1"/>
</dbReference>
<protein>
    <recommendedName>
        <fullName evidence="3">Transmembrane protein</fullName>
    </recommendedName>
</protein>
<dbReference type="HOGENOM" id="CLU_964595_0_0_1"/>
<accession>A0BRJ4</accession>
<dbReference type="EMBL" id="CT868012">
    <property type="protein sequence ID" value="CAK61161.1"/>
    <property type="molecule type" value="Genomic_DNA"/>
</dbReference>
<dbReference type="Proteomes" id="UP000000600">
    <property type="component" value="Unassembled WGS sequence"/>
</dbReference>
<dbReference type="AlphaFoldDB" id="A0BRJ4"/>
<evidence type="ECO:0000313" key="1">
    <source>
        <dbReference type="EMBL" id="CAK61161.1"/>
    </source>
</evidence>
<dbReference type="KEGG" id="ptm:GSPATT00031392001"/>
<dbReference type="InParanoid" id="A0BRJ4"/>
<dbReference type="GeneID" id="5014343"/>
<proteinExistence type="predicted"/>
<reference evidence="1 2" key="1">
    <citation type="journal article" date="2006" name="Nature">
        <title>Global trends of whole-genome duplications revealed by the ciliate Paramecium tetraurelia.</title>
        <authorList>
            <consortium name="Genoscope"/>
            <person name="Aury J.-M."/>
            <person name="Jaillon O."/>
            <person name="Duret L."/>
            <person name="Noel B."/>
            <person name="Jubin C."/>
            <person name="Porcel B.M."/>
            <person name="Segurens B."/>
            <person name="Daubin V."/>
            <person name="Anthouard V."/>
            <person name="Aiach N."/>
            <person name="Arnaiz O."/>
            <person name="Billaut A."/>
            <person name="Beisson J."/>
            <person name="Blanc I."/>
            <person name="Bouhouche K."/>
            <person name="Camara F."/>
            <person name="Duharcourt S."/>
            <person name="Guigo R."/>
            <person name="Gogendeau D."/>
            <person name="Katinka M."/>
            <person name="Keller A.-M."/>
            <person name="Kissmehl R."/>
            <person name="Klotz C."/>
            <person name="Koll F."/>
            <person name="Le Moue A."/>
            <person name="Lepere C."/>
            <person name="Malinsky S."/>
            <person name="Nowacki M."/>
            <person name="Nowak J.K."/>
            <person name="Plattner H."/>
            <person name="Poulain J."/>
            <person name="Ruiz F."/>
            <person name="Serrano V."/>
            <person name="Zagulski M."/>
            <person name="Dessen P."/>
            <person name="Betermier M."/>
            <person name="Weissenbach J."/>
            <person name="Scarpelli C."/>
            <person name="Schachter V."/>
            <person name="Sperling L."/>
            <person name="Meyer E."/>
            <person name="Cohen J."/>
            <person name="Wincker P."/>
        </authorList>
    </citation>
    <scope>NUCLEOTIDE SEQUENCE [LARGE SCALE GENOMIC DNA]</scope>
    <source>
        <strain evidence="1 2">Stock d4-2</strain>
    </source>
</reference>